<evidence type="ECO:0000256" key="1">
    <source>
        <dbReference type="SAM" id="MobiDB-lite"/>
    </source>
</evidence>
<sequence>MKLRGIMIILLLTAVLPFLPPTSAQSPLVIVPLNNDFSGVPGDTIIIPFRLENLGNQTLENVSVYITGPAEGFLYQSKVIREPIEPNQTYQDTLSVKILNADTGRYTLKLVARMGNTYSEAPIDIKVRLVVDYSLYVISEEKYIYGHEVSLKLKAVTGANGVLTGRIGYYMNHNGHIVKNVSLVTYIKPGDSWEQDMFLQKPEIGEYTLTLWANFSGVFKEVSKTFIVYQRNLTYRAFYRDGSINVEVYGEDGRGVEGIPVSINGTVLTTDESGRVIYAVSTPGTYQITLNLDGRIAHTTVNVDSLQMTLFQNKTRIVVTVTNTKGDPLANVTVVAVGPKGTDYRITDTSGTAVVNLEITGYGTVMIRATSSRYLGTSANLKVAEPEKPSAPTTMSSPSPTTTTPQPPTTTIPSKPAKNYGPLAAILLIAGVVLAGSSHMAFFRPTILEETLDRYYFVKVKAPRLKSVDNFRFEKGVNAIEVRATKGRAEIGDGKVVWEIEHLEPEEEAYLQVILG</sequence>
<keyword evidence="3" id="KW-1185">Reference proteome</keyword>
<protein>
    <recommendedName>
        <fullName evidence="4">CARDB domain-containing protein</fullName>
    </recommendedName>
</protein>
<dbReference type="InterPro" id="IPR013783">
    <property type="entry name" value="Ig-like_fold"/>
</dbReference>
<evidence type="ECO:0008006" key="4">
    <source>
        <dbReference type="Google" id="ProtNLM"/>
    </source>
</evidence>
<dbReference type="Proteomes" id="UP000322631">
    <property type="component" value="Chromosome"/>
</dbReference>
<dbReference type="RefSeq" id="WP_148882505.1">
    <property type="nucleotide sequence ID" value="NZ_CP041932.1"/>
</dbReference>
<evidence type="ECO:0000313" key="2">
    <source>
        <dbReference type="EMBL" id="QEK14460.1"/>
    </source>
</evidence>
<gene>
    <name evidence="2" type="ORF">FPV09_04340</name>
</gene>
<feature type="region of interest" description="Disordered" evidence="1">
    <location>
        <begin position="380"/>
        <end position="415"/>
    </location>
</feature>
<accession>A0A5C0SJM6</accession>
<dbReference type="EMBL" id="CP041932">
    <property type="protein sequence ID" value="QEK14460.1"/>
    <property type="molecule type" value="Genomic_DNA"/>
</dbReference>
<dbReference type="Gene3D" id="2.60.40.10">
    <property type="entry name" value="Immunoglobulins"/>
    <property type="match status" value="1"/>
</dbReference>
<dbReference type="KEGG" id="them:FPV09_04340"/>
<dbReference type="GeneID" id="41609057"/>
<dbReference type="AlphaFoldDB" id="A0A5C0SJM6"/>
<reference evidence="2 3" key="1">
    <citation type="submission" date="2019-07" db="EMBL/GenBank/DDBJ databases">
        <title>Complete genome of Thermococcus acidophilus.</title>
        <authorList>
            <person name="Li X."/>
        </authorList>
    </citation>
    <scope>NUCLEOTIDE SEQUENCE [LARGE SCALE GENOMIC DNA]</scope>
    <source>
        <strain evidence="2 3">SY113</strain>
    </source>
</reference>
<feature type="compositionally biased region" description="Low complexity" evidence="1">
    <location>
        <begin position="390"/>
        <end position="404"/>
    </location>
</feature>
<name>A0A5C0SJM6_9EURY</name>
<proteinExistence type="predicted"/>
<organism evidence="2 3">
    <name type="scientific">Thermococcus aciditolerans</name>
    <dbReference type="NCBI Taxonomy" id="2598455"/>
    <lineage>
        <taxon>Archaea</taxon>
        <taxon>Methanobacteriati</taxon>
        <taxon>Methanobacteriota</taxon>
        <taxon>Thermococci</taxon>
        <taxon>Thermococcales</taxon>
        <taxon>Thermococcaceae</taxon>
        <taxon>Thermococcus</taxon>
    </lineage>
</organism>
<evidence type="ECO:0000313" key="3">
    <source>
        <dbReference type="Proteomes" id="UP000322631"/>
    </source>
</evidence>